<feature type="compositionally biased region" description="Low complexity" evidence="5">
    <location>
        <begin position="759"/>
        <end position="792"/>
    </location>
</feature>
<feature type="region of interest" description="Disordered" evidence="5">
    <location>
        <begin position="168"/>
        <end position="225"/>
    </location>
</feature>
<dbReference type="Pfam" id="PF00076">
    <property type="entry name" value="RRM_1"/>
    <property type="match status" value="2"/>
</dbReference>
<gene>
    <name evidence="7" type="ORF">BQ4739_LOCUS2334</name>
</gene>
<feature type="compositionally biased region" description="Low complexity" evidence="5">
    <location>
        <begin position="823"/>
        <end position="842"/>
    </location>
</feature>
<evidence type="ECO:0000256" key="1">
    <source>
        <dbReference type="ARBA" id="ARBA00022664"/>
    </source>
</evidence>
<feature type="compositionally biased region" description="Gly residues" evidence="5">
    <location>
        <begin position="661"/>
        <end position="689"/>
    </location>
</feature>
<proteinExistence type="predicted"/>
<feature type="compositionally biased region" description="Low complexity" evidence="5">
    <location>
        <begin position="804"/>
        <end position="813"/>
    </location>
</feature>
<feature type="compositionally biased region" description="Low complexity" evidence="5">
    <location>
        <begin position="648"/>
        <end position="660"/>
    </location>
</feature>
<evidence type="ECO:0000256" key="5">
    <source>
        <dbReference type="SAM" id="MobiDB-lite"/>
    </source>
</evidence>
<dbReference type="GO" id="GO:0008380">
    <property type="term" value="P:RNA splicing"/>
    <property type="evidence" value="ECO:0007669"/>
    <property type="project" value="UniProtKB-KW"/>
</dbReference>
<keyword evidence="1" id="KW-0507">mRNA processing</keyword>
<dbReference type="EMBL" id="FNXT01000176">
    <property type="protein sequence ID" value="SZX61773.1"/>
    <property type="molecule type" value="Genomic_DNA"/>
</dbReference>
<sequence length="886" mass="90909">MADTGQDCRRSEQLVHQLRLKDNQLMQQQAQLAHWQGWCQQLAAAAPPIALNAAALLAARQVCVCGLPAKVLERDLATFFGELMAANGAVVAPGPAVLGCRLLRNQPDTALLELRCSVEASNCLAFDGVVFRGCCLNVQRPREYSLDAAVLLGPTQPDPAVFAALARGADGPQPAAQQQQQQQQQPPWLAGNQQPSSMGGPASGKLAGPGFNSSSGGNFSNLGRISSGPASGRGLAAASGPHSGSGIACRSMLRDLAQSADQSKQDEVFIGGLPSHWKAQQVKELLAPYGQLKSLSVAMDAATGKNKGYAFVVFASPAVVSRAIEELDCKAVEGKILAVQRATDGKAACGAAGGGSSSFPRDGGHSSLSSAAGMSAAGREAAAAGLGAAGGQELPGAAQQAAQPKYRSSNSSSGSSSSSSLGGLATGPHAAASALAAGGAAAAAAGLVEAEAMQLPQQQQQQAGASVLPHHRRTGSAPQQGCGIAPQPPAAAGHMVLPPNEGSTLGQRLLAAVTGAGGSSSSGGGSAAAAGLKQYDVNELYIGDLPLSWDEDAVRRLLGRYGKIKYFTLRNGRDKNFAFCKFKDSSVVDAAIQGLHGKIVDGYFLNVRRAIEGKQQQGQQQQPPQQWLGKQGGGRASFDAGRDSRMAQQRPTDQQQQQPGQGQGQQKVGGKGGVHGGRGQGMPAGGSKHGSGEWQQQQQGLQQKKQLHKPENSKAAAGVAADVAAGAAAQGTQQQQQQQQQQQDDNSSASTAPSPPDTPTAAPLAQQQQPAQAPGVAPTGAEAQQQQQQQQQASLFHPFLPTPAAQQQQQQQAPSLFLGNDTSGPASWGAPSAAGPPAAAAGAGFGLGGFLSQPAPQQPQQQQHSSMQTWDMLSPWSLFSNARSVW</sequence>
<feature type="compositionally biased region" description="Low complexity" evidence="5">
    <location>
        <begin position="850"/>
        <end position="868"/>
    </location>
</feature>
<dbReference type="InterPro" id="IPR000504">
    <property type="entry name" value="RRM_dom"/>
</dbReference>
<evidence type="ECO:0000259" key="6">
    <source>
        <dbReference type="PROSITE" id="PS50102"/>
    </source>
</evidence>
<dbReference type="Proteomes" id="UP000256970">
    <property type="component" value="Unassembled WGS sequence"/>
</dbReference>
<protein>
    <recommendedName>
        <fullName evidence="6">RRM domain-containing protein</fullName>
    </recommendedName>
</protein>
<feature type="domain" description="RRM" evidence="6">
    <location>
        <begin position="538"/>
        <end position="612"/>
    </location>
</feature>
<feature type="compositionally biased region" description="Low complexity" evidence="5">
    <location>
        <begin position="715"/>
        <end position="752"/>
    </location>
</feature>
<dbReference type="GO" id="GO:0003723">
    <property type="term" value="F:RNA binding"/>
    <property type="evidence" value="ECO:0007669"/>
    <property type="project" value="UniProtKB-UniRule"/>
</dbReference>
<feature type="region of interest" description="Disordered" evidence="5">
    <location>
        <begin position="392"/>
        <end position="426"/>
    </location>
</feature>
<keyword evidence="8" id="KW-1185">Reference proteome</keyword>
<feature type="region of interest" description="Disordered" evidence="5">
    <location>
        <begin position="350"/>
        <end position="372"/>
    </location>
</feature>
<feature type="compositionally biased region" description="Low complexity" evidence="5">
    <location>
        <begin position="172"/>
        <end position="187"/>
    </location>
</feature>
<dbReference type="STRING" id="3088.A0A383VA07"/>
<feature type="compositionally biased region" description="Low complexity" evidence="5">
    <location>
        <begin position="614"/>
        <end position="629"/>
    </location>
</feature>
<dbReference type="Gene3D" id="3.30.70.330">
    <property type="match status" value="3"/>
</dbReference>
<dbReference type="InterPro" id="IPR035979">
    <property type="entry name" value="RBD_domain_sf"/>
</dbReference>
<dbReference type="SUPFAM" id="SSF54928">
    <property type="entry name" value="RNA-binding domain, RBD"/>
    <property type="match status" value="2"/>
</dbReference>
<evidence type="ECO:0000256" key="4">
    <source>
        <dbReference type="PROSITE-ProRule" id="PRU00176"/>
    </source>
</evidence>
<dbReference type="PROSITE" id="PS50102">
    <property type="entry name" value="RRM"/>
    <property type="match status" value="2"/>
</dbReference>
<evidence type="ECO:0000256" key="2">
    <source>
        <dbReference type="ARBA" id="ARBA00022884"/>
    </source>
</evidence>
<dbReference type="GO" id="GO:0006397">
    <property type="term" value="P:mRNA processing"/>
    <property type="evidence" value="ECO:0007669"/>
    <property type="project" value="UniProtKB-KW"/>
</dbReference>
<dbReference type="PANTHER" id="PTHR23139">
    <property type="entry name" value="RNA-BINDING PROTEIN"/>
    <property type="match status" value="1"/>
</dbReference>
<accession>A0A383VA07</accession>
<reference evidence="7 8" key="1">
    <citation type="submission" date="2016-10" db="EMBL/GenBank/DDBJ databases">
        <authorList>
            <person name="Cai Z."/>
        </authorList>
    </citation>
    <scope>NUCLEOTIDE SEQUENCE [LARGE SCALE GENOMIC DNA]</scope>
</reference>
<feature type="region of interest" description="Disordered" evidence="5">
    <location>
        <begin position="614"/>
        <end position="869"/>
    </location>
</feature>
<name>A0A383VA07_TETOB</name>
<evidence type="ECO:0000313" key="7">
    <source>
        <dbReference type="EMBL" id="SZX61773.1"/>
    </source>
</evidence>
<organism evidence="7 8">
    <name type="scientific">Tetradesmus obliquus</name>
    <name type="common">Green alga</name>
    <name type="synonym">Acutodesmus obliquus</name>
    <dbReference type="NCBI Taxonomy" id="3088"/>
    <lineage>
        <taxon>Eukaryota</taxon>
        <taxon>Viridiplantae</taxon>
        <taxon>Chlorophyta</taxon>
        <taxon>core chlorophytes</taxon>
        <taxon>Chlorophyceae</taxon>
        <taxon>CS clade</taxon>
        <taxon>Sphaeropleales</taxon>
        <taxon>Scenedesmaceae</taxon>
        <taxon>Tetradesmus</taxon>
    </lineage>
</organism>
<feature type="compositionally biased region" description="Low complexity" evidence="5">
    <location>
        <begin position="210"/>
        <end position="221"/>
    </location>
</feature>
<dbReference type="AlphaFoldDB" id="A0A383VA07"/>
<feature type="region of interest" description="Disordered" evidence="5">
    <location>
        <begin position="456"/>
        <end position="495"/>
    </location>
</feature>
<evidence type="ECO:0000313" key="8">
    <source>
        <dbReference type="Proteomes" id="UP000256970"/>
    </source>
</evidence>
<keyword evidence="3" id="KW-0508">mRNA splicing</keyword>
<feature type="compositionally biased region" description="Low complexity" evidence="5">
    <location>
        <begin position="695"/>
        <end position="704"/>
    </location>
</feature>
<evidence type="ECO:0000256" key="3">
    <source>
        <dbReference type="ARBA" id="ARBA00023187"/>
    </source>
</evidence>
<dbReference type="SMART" id="SM00360">
    <property type="entry name" value="RRM"/>
    <property type="match status" value="3"/>
</dbReference>
<dbReference type="InterPro" id="IPR012677">
    <property type="entry name" value="Nucleotide-bd_a/b_plait_sf"/>
</dbReference>
<feature type="domain" description="RRM" evidence="6">
    <location>
        <begin position="266"/>
        <end position="344"/>
    </location>
</feature>
<feature type="compositionally biased region" description="Low complexity" evidence="5">
    <location>
        <begin position="392"/>
        <end position="420"/>
    </location>
</feature>
<keyword evidence="2 4" id="KW-0694">RNA-binding</keyword>